<evidence type="ECO:0000256" key="11">
    <source>
        <dbReference type="RuleBase" id="RU367014"/>
    </source>
</evidence>
<keyword evidence="7 12" id="KW-0175">Coiled coil</keyword>
<evidence type="ECO:0000256" key="5">
    <source>
        <dbReference type="ARBA" id="ARBA00022741"/>
    </source>
</evidence>
<dbReference type="GO" id="GO:0003924">
    <property type="term" value="F:GTPase activity"/>
    <property type="evidence" value="ECO:0007669"/>
    <property type="project" value="UniProtKB-UniRule"/>
</dbReference>
<dbReference type="STRING" id="2020962.A0A2N1JG76"/>
<dbReference type="InterPro" id="IPR027417">
    <property type="entry name" value="P-loop_NTPase"/>
</dbReference>
<dbReference type="GO" id="GO:0005525">
    <property type="term" value="F:GTP binding"/>
    <property type="evidence" value="ECO:0007669"/>
    <property type="project" value="UniProtKB-UniRule"/>
</dbReference>
<dbReference type="SUPFAM" id="SSF52540">
    <property type="entry name" value="P-loop containing nucleoside triphosphate hydrolases"/>
    <property type="match status" value="1"/>
</dbReference>
<dbReference type="EMBL" id="KZ454987">
    <property type="protein sequence ID" value="PKI85557.1"/>
    <property type="molecule type" value="Genomic_DNA"/>
</dbReference>
<evidence type="ECO:0000256" key="13">
    <source>
        <dbReference type="SAM" id="Phobius"/>
    </source>
</evidence>
<feature type="transmembrane region" description="Helical" evidence="13">
    <location>
        <begin position="474"/>
        <end position="493"/>
    </location>
</feature>
<sequence length="497" mass="55885">MGKSGSGKTSMRSFIFSAYRPEDTKRLGSTIEVEHSHVRFPGNLVLNLWDCGGQKTYMESYMDTQKGNVFSAVGALIYVVDLVSTEDDDDTHEWDADLRYFRVFCLLHKMDLIEPSRRKALYMSRVADLRHKAREALQMHSSSPNVPDSLQMHCFATSIWDASLFRQIEKHLAHLASICSASEIVLFERATFLALSYYTNLDPEAKQPLDAPMVSDEVNRDQDKDSDKVLLEGLSDSMLLAHNSLRQSTGAFASDRFERISELVKHFKIACMDANQQMQALEISTPEFGAYLDVLTSSTYILVVVTTPAIVLHTPGLCASHRISLFHSSLARNAHFDSNAFVERLEEAGIDRKQADVLVTALTGVINESIDNFARGLVDFAKLKSEIQLLERSDFVMMKSENERLMADVEKLKQRLREEITRTTAGVRLDLNLEKGRIRDESAVHALKIKEVDTRIESEIAGIRTSIQSAKFNVLQYLVGVATGAGALLLAYLRMFR</sequence>
<dbReference type="GO" id="GO:0010507">
    <property type="term" value="P:negative regulation of autophagy"/>
    <property type="evidence" value="ECO:0007669"/>
    <property type="project" value="TreeGrafter"/>
</dbReference>
<dbReference type="Gene3D" id="3.30.450.190">
    <property type="match status" value="1"/>
</dbReference>
<dbReference type="AlphaFoldDB" id="A0A2N1JG76"/>
<evidence type="ECO:0000256" key="2">
    <source>
        <dbReference type="ARBA" id="ARBA00004370"/>
    </source>
</evidence>
<evidence type="ECO:0000313" key="15">
    <source>
        <dbReference type="Proteomes" id="UP000232875"/>
    </source>
</evidence>
<dbReference type="GO" id="GO:0009267">
    <property type="term" value="P:cellular response to starvation"/>
    <property type="evidence" value="ECO:0007669"/>
    <property type="project" value="TreeGrafter"/>
</dbReference>
<evidence type="ECO:0000256" key="6">
    <source>
        <dbReference type="ARBA" id="ARBA00022989"/>
    </source>
</evidence>
<dbReference type="InterPro" id="IPR024461">
    <property type="entry name" value="CCDC90-like"/>
</dbReference>
<keyword evidence="10 13" id="KW-0472">Membrane</keyword>
<protein>
    <recommendedName>
        <fullName evidence="11">GTP-binding protein</fullName>
    </recommendedName>
</protein>
<dbReference type="GO" id="GO:0005634">
    <property type="term" value="C:nucleus"/>
    <property type="evidence" value="ECO:0007669"/>
    <property type="project" value="TreeGrafter"/>
</dbReference>
<dbReference type="InterPro" id="IPR006762">
    <property type="entry name" value="Gtr1_RagA"/>
</dbReference>
<accession>A0A2N1JG76</accession>
<keyword evidence="8" id="KW-0496">Mitochondrion</keyword>
<dbReference type="GO" id="GO:0005739">
    <property type="term" value="C:mitochondrion"/>
    <property type="evidence" value="ECO:0007669"/>
    <property type="project" value="UniProtKB-SubCell"/>
</dbReference>
<keyword evidence="9 11" id="KW-0342">GTP-binding</keyword>
<evidence type="ECO:0000256" key="3">
    <source>
        <dbReference type="ARBA" id="ARBA00007756"/>
    </source>
</evidence>
<dbReference type="GO" id="GO:1904263">
    <property type="term" value="P:positive regulation of TORC1 signaling"/>
    <property type="evidence" value="ECO:0007669"/>
    <property type="project" value="TreeGrafter"/>
</dbReference>
<keyword evidence="4 13" id="KW-0812">Transmembrane</keyword>
<evidence type="ECO:0000256" key="7">
    <source>
        <dbReference type="ARBA" id="ARBA00023054"/>
    </source>
</evidence>
<evidence type="ECO:0000256" key="12">
    <source>
        <dbReference type="SAM" id="Coils"/>
    </source>
</evidence>
<comment type="function">
    <text evidence="11">GTPase involved in activation of the TORC1 signaling pathway, which promotes growth and represses autophagy in nutrient-rich conditions.</text>
</comment>
<dbReference type="Pfam" id="PF07798">
    <property type="entry name" value="CCDC90-like"/>
    <property type="match status" value="1"/>
</dbReference>
<evidence type="ECO:0000313" key="14">
    <source>
        <dbReference type="EMBL" id="PKI85557.1"/>
    </source>
</evidence>
<evidence type="ECO:0000256" key="10">
    <source>
        <dbReference type="ARBA" id="ARBA00023136"/>
    </source>
</evidence>
<dbReference type="GO" id="GO:0000329">
    <property type="term" value="C:fungal-type vacuole membrane"/>
    <property type="evidence" value="ECO:0007669"/>
    <property type="project" value="TreeGrafter"/>
</dbReference>
<evidence type="ECO:0000256" key="9">
    <source>
        <dbReference type="ARBA" id="ARBA00023134"/>
    </source>
</evidence>
<evidence type="ECO:0000256" key="8">
    <source>
        <dbReference type="ARBA" id="ARBA00023128"/>
    </source>
</evidence>
<dbReference type="OrthoDB" id="10020193at2759"/>
<dbReference type="Pfam" id="PF04670">
    <property type="entry name" value="Gtr1_RagA"/>
    <property type="match status" value="1"/>
</dbReference>
<comment type="subunit">
    <text evidence="11">Component of the GSE complex.</text>
</comment>
<dbReference type="Gene3D" id="3.40.50.300">
    <property type="entry name" value="P-loop containing nucleotide triphosphate hydrolases"/>
    <property type="match status" value="1"/>
</dbReference>
<gene>
    <name evidence="14" type="primary">GTR1</name>
    <name evidence="14" type="ORF">MVES_000460</name>
</gene>
<name>A0A2N1JG76_9BASI</name>
<dbReference type="Gene3D" id="1.20.5.340">
    <property type="match status" value="1"/>
</dbReference>
<proteinExistence type="inferred from homology"/>
<evidence type="ECO:0000256" key="1">
    <source>
        <dbReference type="ARBA" id="ARBA00004173"/>
    </source>
</evidence>
<keyword evidence="15" id="KW-1185">Reference proteome</keyword>
<feature type="coiled-coil region" evidence="12">
    <location>
        <begin position="395"/>
        <end position="422"/>
    </location>
</feature>
<comment type="similarity">
    <text evidence="3 11">Belongs to the GTR/RAG GTP-binding protein family.</text>
</comment>
<reference evidence="14 15" key="1">
    <citation type="submission" date="2017-10" db="EMBL/GenBank/DDBJ databases">
        <title>A novel species of cold-tolerant Malassezia isolated from bats.</title>
        <authorList>
            <person name="Lorch J.M."/>
            <person name="Palmer J.M."/>
            <person name="Vanderwolf K.J."/>
            <person name="Schmidt K.Z."/>
            <person name="Verant M.L."/>
            <person name="Weller T.J."/>
            <person name="Blehert D.S."/>
        </authorList>
    </citation>
    <scope>NUCLEOTIDE SEQUENCE [LARGE SCALE GENOMIC DNA]</scope>
    <source>
        <strain evidence="14 15">NWHC:44797-103</strain>
    </source>
</reference>
<organism evidence="14 15">
    <name type="scientific">Malassezia vespertilionis</name>
    <dbReference type="NCBI Taxonomy" id="2020962"/>
    <lineage>
        <taxon>Eukaryota</taxon>
        <taxon>Fungi</taxon>
        <taxon>Dikarya</taxon>
        <taxon>Basidiomycota</taxon>
        <taxon>Ustilaginomycotina</taxon>
        <taxon>Malasseziomycetes</taxon>
        <taxon>Malasseziales</taxon>
        <taxon>Malasseziaceae</taxon>
        <taxon>Malassezia</taxon>
    </lineage>
</organism>
<keyword evidence="5 11" id="KW-0547">Nucleotide-binding</keyword>
<comment type="subcellular location">
    <subcellularLocation>
        <location evidence="2">Membrane</location>
    </subcellularLocation>
    <subcellularLocation>
        <location evidence="1">Mitochondrion</location>
    </subcellularLocation>
</comment>
<dbReference type="PANTHER" id="PTHR11259">
    <property type="entry name" value="RAS-RELATED GTP BINDING RAG/GTR YEAST"/>
    <property type="match status" value="1"/>
</dbReference>
<dbReference type="PANTHER" id="PTHR11259:SF1">
    <property type="entry name" value="RAS-RELATED GTP-BINDING PROTEIN"/>
    <property type="match status" value="1"/>
</dbReference>
<dbReference type="Proteomes" id="UP000232875">
    <property type="component" value="Unassembled WGS sequence"/>
</dbReference>
<keyword evidence="6 13" id="KW-1133">Transmembrane helix</keyword>
<evidence type="ECO:0000256" key="4">
    <source>
        <dbReference type="ARBA" id="ARBA00022692"/>
    </source>
</evidence>
<dbReference type="GO" id="GO:1990131">
    <property type="term" value="C:Gtr1-Gtr2 GTPase complex"/>
    <property type="evidence" value="ECO:0007669"/>
    <property type="project" value="UniProtKB-UniRule"/>
</dbReference>